<dbReference type="PANTHER" id="PTHR47964">
    <property type="entry name" value="ATP-DEPENDENT DNA HELICASE HOMOLOG RECG, CHLOROPLASTIC"/>
    <property type="match status" value="1"/>
</dbReference>
<evidence type="ECO:0000256" key="7">
    <source>
        <dbReference type="ARBA" id="ARBA00023204"/>
    </source>
</evidence>
<dbReference type="SUPFAM" id="SSF52540">
    <property type="entry name" value="P-loop containing nucleoside triphosphate hydrolases"/>
    <property type="match status" value="1"/>
</dbReference>
<protein>
    <submittedName>
        <fullName evidence="10">P-loop containing nucleoside triphosphate hydrolase protein</fullName>
    </submittedName>
</protein>
<dbReference type="Pfam" id="PF00270">
    <property type="entry name" value="DEAD"/>
    <property type="match status" value="1"/>
</dbReference>
<keyword evidence="11" id="KW-1185">Reference proteome</keyword>
<dbReference type="PROSITE" id="PS51192">
    <property type="entry name" value="HELICASE_ATP_BIND_1"/>
    <property type="match status" value="1"/>
</dbReference>
<evidence type="ECO:0000313" key="10">
    <source>
        <dbReference type="EMBL" id="KAF5829385.1"/>
    </source>
</evidence>
<keyword evidence="6" id="KW-0238">DNA-binding</keyword>
<dbReference type="PANTHER" id="PTHR47964:SF1">
    <property type="entry name" value="ATP-DEPENDENT DNA HELICASE HOMOLOG RECG, CHLOROPLASTIC"/>
    <property type="match status" value="1"/>
</dbReference>
<evidence type="ECO:0000256" key="5">
    <source>
        <dbReference type="ARBA" id="ARBA00022840"/>
    </source>
</evidence>
<evidence type="ECO:0000256" key="4">
    <source>
        <dbReference type="ARBA" id="ARBA00022806"/>
    </source>
</evidence>
<keyword evidence="5" id="KW-0067">ATP-binding</keyword>
<evidence type="ECO:0000256" key="1">
    <source>
        <dbReference type="ARBA" id="ARBA00022741"/>
    </source>
</evidence>
<dbReference type="InterPro" id="IPR011545">
    <property type="entry name" value="DEAD/DEAH_box_helicase_dom"/>
</dbReference>
<dbReference type="InterPro" id="IPR047112">
    <property type="entry name" value="RecG/Mfd"/>
</dbReference>
<dbReference type="GO" id="GO:0016787">
    <property type="term" value="F:hydrolase activity"/>
    <property type="evidence" value="ECO:0007669"/>
    <property type="project" value="UniProtKB-KW"/>
</dbReference>
<keyword evidence="3 10" id="KW-0378">Hydrolase</keyword>
<dbReference type="EMBL" id="MU070167">
    <property type="protein sequence ID" value="KAF5829385.1"/>
    <property type="molecule type" value="Genomic_DNA"/>
</dbReference>
<proteinExistence type="predicted"/>
<feature type="domain" description="Helicase ATP-binding" evidence="8">
    <location>
        <begin position="1"/>
        <end position="153"/>
    </location>
</feature>
<sequence length="294" mass="32260">MISHGIKMVGMVRFKEKGYQSLLLVPTGILAQQHFNTLQNLVDRLPAKLQQDFGKIALLQGGLKPREKRDVLGAIQSGASRLVVSTHSALFTKDWSRLGFVVIDEQHKFGVRQKEAVLELCNSFHPHILSMSATPIPRTMALVKYGEMVVNALYESPPNRQKVETSVVEDNPGGRAEMQNAIQAELAAGGRAFIVYPLRSLLDAAEEKLLGPEVEVGEGDLRSATAEFQRLQKQKVFGTDKCVLLHGGMKHEDKAAAVEAFRSGQRPVMVCTSVVEVGVDVTQASIIVVEHADR</sequence>
<keyword evidence="1" id="KW-0547">Nucleotide-binding</keyword>
<evidence type="ECO:0000259" key="9">
    <source>
        <dbReference type="PROSITE" id="PS51194"/>
    </source>
</evidence>
<evidence type="ECO:0000256" key="6">
    <source>
        <dbReference type="ARBA" id="ARBA00023125"/>
    </source>
</evidence>
<dbReference type="Proteomes" id="UP000815325">
    <property type="component" value="Unassembled WGS sequence"/>
</dbReference>
<comment type="caution">
    <text evidence="10">The sequence shown here is derived from an EMBL/GenBank/DDBJ whole genome shotgun (WGS) entry which is preliminary data.</text>
</comment>
<dbReference type="InterPro" id="IPR001650">
    <property type="entry name" value="Helicase_C-like"/>
</dbReference>
<evidence type="ECO:0000256" key="2">
    <source>
        <dbReference type="ARBA" id="ARBA00022763"/>
    </source>
</evidence>
<dbReference type="Pfam" id="PF00271">
    <property type="entry name" value="Helicase_C"/>
    <property type="match status" value="1"/>
</dbReference>
<evidence type="ECO:0000259" key="8">
    <source>
        <dbReference type="PROSITE" id="PS51192"/>
    </source>
</evidence>
<keyword evidence="4" id="KW-0347">Helicase</keyword>
<dbReference type="PROSITE" id="PS51194">
    <property type="entry name" value="HELICASE_CTER"/>
    <property type="match status" value="1"/>
</dbReference>
<dbReference type="InterPro" id="IPR027417">
    <property type="entry name" value="P-loop_NTPase"/>
</dbReference>
<keyword evidence="2" id="KW-0227">DNA damage</keyword>
<name>A0ABQ7G445_DUNSA</name>
<evidence type="ECO:0000313" key="11">
    <source>
        <dbReference type="Proteomes" id="UP000815325"/>
    </source>
</evidence>
<dbReference type="InterPro" id="IPR014001">
    <property type="entry name" value="Helicase_ATP-bd"/>
</dbReference>
<reference evidence="10" key="1">
    <citation type="submission" date="2017-08" db="EMBL/GenBank/DDBJ databases">
        <authorList>
            <person name="Polle J.E."/>
            <person name="Barry K."/>
            <person name="Cushman J."/>
            <person name="Schmutz J."/>
            <person name="Tran D."/>
            <person name="Hathwaick L.T."/>
            <person name="Yim W.C."/>
            <person name="Jenkins J."/>
            <person name="Mckie-Krisberg Z.M."/>
            <person name="Prochnik S."/>
            <person name="Lindquist E."/>
            <person name="Dockter R.B."/>
            <person name="Adam C."/>
            <person name="Molina H."/>
            <person name="Bunkerborg J."/>
            <person name="Jin E."/>
            <person name="Buchheim M."/>
            <person name="Magnuson J."/>
        </authorList>
    </citation>
    <scope>NUCLEOTIDE SEQUENCE</scope>
    <source>
        <strain evidence="10">CCAP 19/18</strain>
    </source>
</reference>
<accession>A0ABQ7G445</accession>
<gene>
    <name evidence="10" type="ORF">DUNSADRAFT_16170</name>
</gene>
<dbReference type="Gene3D" id="3.40.50.300">
    <property type="entry name" value="P-loop containing nucleotide triphosphate hydrolases"/>
    <property type="match status" value="2"/>
</dbReference>
<keyword evidence="7" id="KW-0234">DNA repair</keyword>
<evidence type="ECO:0000256" key="3">
    <source>
        <dbReference type="ARBA" id="ARBA00022801"/>
    </source>
</evidence>
<feature type="domain" description="Helicase C-terminal" evidence="9">
    <location>
        <begin position="197"/>
        <end position="294"/>
    </location>
</feature>
<organism evidence="10 11">
    <name type="scientific">Dunaliella salina</name>
    <name type="common">Green alga</name>
    <name type="synonym">Protococcus salinus</name>
    <dbReference type="NCBI Taxonomy" id="3046"/>
    <lineage>
        <taxon>Eukaryota</taxon>
        <taxon>Viridiplantae</taxon>
        <taxon>Chlorophyta</taxon>
        <taxon>core chlorophytes</taxon>
        <taxon>Chlorophyceae</taxon>
        <taxon>CS clade</taxon>
        <taxon>Chlamydomonadales</taxon>
        <taxon>Dunaliellaceae</taxon>
        <taxon>Dunaliella</taxon>
    </lineage>
</organism>